<accession>A0ABD1EAA4</accession>
<gene>
    <name evidence="3" type="ORF">ABEB36_012176</name>
</gene>
<sequence>MYLKILLGLLLLLISTPINGEMNYLQAQLNHFLTHDSLYPAIPLPVGVIHCGKPKETDFVNNCLKNRHFPRQPVIIYCNRQLINEKFKFSHVLIFLTDNPIENFQVFYQQKSLWNSQTRFAFIFVIAQDDNLMEQFQKDFWSRFQVLNYIFVYVTENGTFMVHSFNPFNGLFKNLVNNSELFENKLRNLYGCKVTALWAPTGMSEITNGMVKDDNELFGYFAAQYLNLTLHMIISERYKPQVHAELVHKGIVDLDLNLNALRDVKNKFGITYNGPLITLLLKPSKSFQFDIYEVFDLHVWLLFSATFLILNICKLIALKSKHFPNIFAIDQVILTFCFVNFSQTVVTSVLALPLTQIYMETLEDLLKNNFTIYMTRNTEPFIDEGMDRRNIKILSLSDNLRKILDRQLLHKEAVVIWPKSYEKIRASSSRILDDYYVLKEPLGVMIFGRHINSWSPFKVAFEKVCVQLRETCSIPMVCVNVLLQVRKEDLHFQTLTVYDMFHVFKMLFVGLGCGLICFLGEILTFHLYNMKYQL</sequence>
<dbReference type="AlphaFoldDB" id="A0ABD1EAA4"/>
<evidence type="ECO:0000313" key="4">
    <source>
        <dbReference type="Proteomes" id="UP001566132"/>
    </source>
</evidence>
<name>A0ABD1EAA4_HYPHA</name>
<dbReference type="Proteomes" id="UP001566132">
    <property type="component" value="Unassembled WGS sequence"/>
</dbReference>
<proteinExistence type="predicted"/>
<feature type="signal peptide" evidence="2">
    <location>
        <begin position="1"/>
        <end position="20"/>
    </location>
</feature>
<evidence type="ECO:0000256" key="1">
    <source>
        <dbReference type="SAM" id="Phobius"/>
    </source>
</evidence>
<comment type="caution">
    <text evidence="3">The sequence shown here is derived from an EMBL/GenBank/DDBJ whole genome shotgun (WGS) entry which is preliminary data.</text>
</comment>
<evidence type="ECO:0000313" key="3">
    <source>
        <dbReference type="EMBL" id="KAL1491604.1"/>
    </source>
</evidence>
<dbReference type="EMBL" id="JBDJPC010000009">
    <property type="protein sequence ID" value="KAL1491604.1"/>
    <property type="molecule type" value="Genomic_DNA"/>
</dbReference>
<keyword evidence="1" id="KW-0472">Membrane</keyword>
<protein>
    <submittedName>
        <fullName evidence="3">Uncharacterized protein</fullName>
    </submittedName>
</protein>
<keyword evidence="1" id="KW-0812">Transmembrane</keyword>
<keyword evidence="1" id="KW-1133">Transmembrane helix</keyword>
<reference evidence="3 4" key="1">
    <citation type="submission" date="2024-05" db="EMBL/GenBank/DDBJ databases">
        <title>Genetic variation in Jamaican populations of the coffee berry borer (Hypothenemus hampei).</title>
        <authorList>
            <person name="Errbii M."/>
            <person name="Myrie A."/>
        </authorList>
    </citation>
    <scope>NUCLEOTIDE SEQUENCE [LARGE SCALE GENOMIC DNA]</scope>
    <source>
        <strain evidence="3">JA-Hopewell-2020-01-JO</strain>
        <tissue evidence="3">Whole body</tissue>
    </source>
</reference>
<organism evidence="3 4">
    <name type="scientific">Hypothenemus hampei</name>
    <name type="common">Coffee berry borer</name>
    <dbReference type="NCBI Taxonomy" id="57062"/>
    <lineage>
        <taxon>Eukaryota</taxon>
        <taxon>Metazoa</taxon>
        <taxon>Ecdysozoa</taxon>
        <taxon>Arthropoda</taxon>
        <taxon>Hexapoda</taxon>
        <taxon>Insecta</taxon>
        <taxon>Pterygota</taxon>
        <taxon>Neoptera</taxon>
        <taxon>Endopterygota</taxon>
        <taxon>Coleoptera</taxon>
        <taxon>Polyphaga</taxon>
        <taxon>Cucujiformia</taxon>
        <taxon>Curculionidae</taxon>
        <taxon>Scolytinae</taxon>
        <taxon>Hypothenemus</taxon>
    </lineage>
</organism>
<keyword evidence="4" id="KW-1185">Reference proteome</keyword>
<evidence type="ECO:0000256" key="2">
    <source>
        <dbReference type="SAM" id="SignalP"/>
    </source>
</evidence>
<feature type="transmembrane region" description="Helical" evidence="1">
    <location>
        <begin position="297"/>
        <end position="317"/>
    </location>
</feature>
<keyword evidence="2" id="KW-0732">Signal</keyword>
<feature type="transmembrane region" description="Helical" evidence="1">
    <location>
        <begin position="507"/>
        <end position="528"/>
    </location>
</feature>
<feature type="chain" id="PRO_5044875034" evidence="2">
    <location>
        <begin position="21"/>
        <end position="534"/>
    </location>
</feature>